<protein>
    <recommendedName>
        <fullName evidence="1">DNA (cytosine-5-)-methyltransferase</fullName>
        <ecNumber evidence="1">2.1.1.37</ecNumber>
    </recommendedName>
</protein>
<dbReference type="InterPro" id="IPR050390">
    <property type="entry name" value="C5-Methyltransferase"/>
</dbReference>
<dbReference type="PANTHER" id="PTHR10629:SF52">
    <property type="entry name" value="DNA (CYTOSINE-5)-METHYLTRANSFERASE 1"/>
    <property type="match status" value="1"/>
</dbReference>
<dbReference type="EC" id="2.1.1.37" evidence="1"/>
<proteinExistence type="predicted"/>
<gene>
    <name evidence="6" type="ORF">SLS60_004123</name>
</gene>
<organism evidence="6 7">
    <name type="scientific">Paraconiothyrium brasiliense</name>
    <dbReference type="NCBI Taxonomy" id="300254"/>
    <lineage>
        <taxon>Eukaryota</taxon>
        <taxon>Fungi</taxon>
        <taxon>Dikarya</taxon>
        <taxon>Ascomycota</taxon>
        <taxon>Pezizomycotina</taxon>
        <taxon>Dothideomycetes</taxon>
        <taxon>Pleosporomycetidae</taxon>
        <taxon>Pleosporales</taxon>
        <taxon>Massarineae</taxon>
        <taxon>Didymosphaeriaceae</taxon>
        <taxon>Paraconiothyrium</taxon>
    </lineage>
</organism>
<keyword evidence="4" id="KW-0949">S-adenosyl-L-methionine</keyword>
<evidence type="ECO:0000256" key="3">
    <source>
        <dbReference type="ARBA" id="ARBA00022679"/>
    </source>
</evidence>
<feature type="region of interest" description="Disordered" evidence="5">
    <location>
        <begin position="219"/>
        <end position="260"/>
    </location>
</feature>
<accession>A0ABR3RQJ9</accession>
<dbReference type="PANTHER" id="PTHR10629">
    <property type="entry name" value="CYTOSINE-SPECIFIC METHYLTRANSFERASE"/>
    <property type="match status" value="1"/>
</dbReference>
<sequence>MSRKKITRNSSTSAKTQSCGADSTPTVTKRQPNIRSRRIALPDLRALVEDVPSPKSATVRGETCRKIVSSEQHAAVVNETRTGRPTRIKVGSAVRSRTLKQKHSIQQHQLTPDYSAHETPDKAELDDASDDAADRQLIMEAGGATLPSPPSAESGPDATLDLETAETTHTVHTNPSGDDAAEYQRQHRTASFDHSASRARRRTANYSAVYTPLPLDLSDHESAEEFSSYELSDGDEELDSDDDIEAEASSSDKMTSGQEDLEDIHSDTDIVPEPVAKPKVKPAATSRSTRKGIDYSLPPMHDNKTIFADLVSRALELGLRDALESLNRPINVATMCSGTESPLFGLMAAAQALEAKGQPSLKFRHLFSAEIEQFKQAFIERNWAPELLFRDIREFITEGATTATTAYGAVEPIPQGVDILVAGFSCKNLSRQNNHQKSLKENGESGETWMAVYEYSRRFRPSVVLLENVKSKASTWDDVVSQWSKIGYEAKWLYCDTKRYYLPQTRERMYMIAIERRGSSKEASQGAENWKQTMRDFERPCSSPYEAFLAHFPGGSVDYSVLTSEWAWELCKLRYDHMRSELRLGTKRPCTKWSENGTKQ</sequence>
<dbReference type="EMBL" id="JAKJXO020000004">
    <property type="protein sequence ID" value="KAL1606716.1"/>
    <property type="molecule type" value="Genomic_DNA"/>
</dbReference>
<dbReference type="Pfam" id="PF00145">
    <property type="entry name" value="DNA_methylase"/>
    <property type="match status" value="1"/>
</dbReference>
<feature type="compositionally biased region" description="Acidic residues" evidence="5">
    <location>
        <begin position="232"/>
        <end position="246"/>
    </location>
</feature>
<evidence type="ECO:0000256" key="4">
    <source>
        <dbReference type="ARBA" id="ARBA00022691"/>
    </source>
</evidence>
<evidence type="ECO:0000313" key="6">
    <source>
        <dbReference type="EMBL" id="KAL1606716.1"/>
    </source>
</evidence>
<dbReference type="InterPro" id="IPR001525">
    <property type="entry name" value="C5_MeTfrase"/>
</dbReference>
<evidence type="ECO:0000256" key="5">
    <source>
        <dbReference type="SAM" id="MobiDB-lite"/>
    </source>
</evidence>
<keyword evidence="2" id="KW-0489">Methyltransferase</keyword>
<feature type="compositionally biased region" description="Basic and acidic residues" evidence="5">
    <location>
        <begin position="115"/>
        <end position="125"/>
    </location>
</feature>
<keyword evidence="3" id="KW-0808">Transferase</keyword>
<feature type="compositionally biased region" description="Polar residues" evidence="5">
    <location>
        <begin position="8"/>
        <end position="32"/>
    </location>
</feature>
<dbReference type="SUPFAM" id="SSF53335">
    <property type="entry name" value="S-adenosyl-L-methionine-dependent methyltransferases"/>
    <property type="match status" value="1"/>
</dbReference>
<evidence type="ECO:0000256" key="1">
    <source>
        <dbReference type="ARBA" id="ARBA00011975"/>
    </source>
</evidence>
<feature type="region of interest" description="Disordered" evidence="5">
    <location>
        <begin position="93"/>
        <end position="129"/>
    </location>
</feature>
<evidence type="ECO:0000256" key="2">
    <source>
        <dbReference type="ARBA" id="ARBA00022603"/>
    </source>
</evidence>
<dbReference type="Proteomes" id="UP001521785">
    <property type="component" value="Unassembled WGS sequence"/>
</dbReference>
<dbReference type="Gene3D" id="3.40.50.150">
    <property type="entry name" value="Vaccinia Virus protein VP39"/>
    <property type="match status" value="1"/>
</dbReference>
<comment type="caution">
    <text evidence="6">The sequence shown here is derived from an EMBL/GenBank/DDBJ whole genome shotgun (WGS) entry which is preliminary data.</text>
</comment>
<dbReference type="InterPro" id="IPR029063">
    <property type="entry name" value="SAM-dependent_MTases_sf"/>
</dbReference>
<reference evidence="6 7" key="1">
    <citation type="submission" date="2024-02" db="EMBL/GenBank/DDBJ databases">
        <title>De novo assembly and annotation of 12 fungi associated with fruit tree decline syndrome in Ontario, Canada.</title>
        <authorList>
            <person name="Sulman M."/>
            <person name="Ellouze W."/>
            <person name="Ilyukhin E."/>
        </authorList>
    </citation>
    <scope>NUCLEOTIDE SEQUENCE [LARGE SCALE GENOMIC DNA]</scope>
    <source>
        <strain evidence="6 7">M42-189</strain>
    </source>
</reference>
<feature type="region of interest" description="Disordered" evidence="5">
    <location>
        <begin position="1"/>
        <end position="32"/>
    </location>
</feature>
<name>A0ABR3RQJ9_9PLEO</name>
<keyword evidence="7" id="KW-1185">Reference proteome</keyword>
<evidence type="ECO:0000313" key="7">
    <source>
        <dbReference type="Proteomes" id="UP001521785"/>
    </source>
</evidence>